<dbReference type="AlphaFoldDB" id="A0A6P1E698"/>
<dbReference type="Gene3D" id="3.40.50.300">
    <property type="entry name" value="P-loop containing nucleotide triphosphate hydrolases"/>
    <property type="match status" value="1"/>
</dbReference>
<dbReference type="EMBL" id="JAAIJR010000231">
    <property type="protein sequence ID" value="NEX23544.1"/>
    <property type="molecule type" value="Genomic_DNA"/>
</dbReference>
<feature type="region of interest" description="Disordered" evidence="1">
    <location>
        <begin position="37"/>
        <end position="93"/>
    </location>
</feature>
<accession>A0A6P1E698</accession>
<dbReference type="InterPro" id="IPR027417">
    <property type="entry name" value="P-loop_NTPase"/>
</dbReference>
<evidence type="ECO:0000313" key="4">
    <source>
        <dbReference type="Proteomes" id="UP000471640"/>
    </source>
</evidence>
<dbReference type="InterPro" id="IPR045455">
    <property type="entry name" value="NrS-1_pol-like_helicase"/>
</dbReference>
<dbReference type="Proteomes" id="UP000471640">
    <property type="component" value="Unassembled WGS sequence"/>
</dbReference>
<dbReference type="SUPFAM" id="SSF52540">
    <property type="entry name" value="P-loop containing nucleoside triphosphate hydrolases"/>
    <property type="match status" value="1"/>
</dbReference>
<keyword evidence="4" id="KW-1185">Reference proteome</keyword>
<evidence type="ECO:0000259" key="2">
    <source>
        <dbReference type="Pfam" id="PF19263"/>
    </source>
</evidence>
<sequence length="518" mass="57497">MKDDFDDDGSGKATDGDNFGVGTGQIFGKDELSEQLFGTKHAASTEASVHAEDQPEAKTPSDDVASSTPDANQLQAGGSAGDTPPEVAKEEEPTDALAAMQAMFGLIMLNGMYFGIALAELEKQKRSGKAPQLDLLRKNDLTLSIKRAIRADFPQADVTKVVDDFFMSPETICYEGIEFNPRETTPNYINLWVGPTIKPADGDAEPIKRFLFLAICGGDPRVYEYLLKYLAHALQRPWEKPGVMITLLGGQGTGKGTFARILAWIWGATFLQVHNIDEITGNFNGSLENAFIVFMDEALFVGNRSGTNVLKSLVTEPVIQISQKYQPSRQINSYHRFFLATNAEHLKHTERDDRRDFALRVSDDYKGDHARWKELYASIASGAVEAFAAELLAIDLTDFNVRDKPQTEELLEQKLRSLEGLSQWWYGCLEEGVIPPHGGWPDFISTTDTVEEILNTRGIKLYKKPSARTIAQDIARLCPSAEAVQRRTGGHRSRGLELPSLEQARQDFETWIGSVIDW</sequence>
<feature type="compositionally biased region" description="Basic and acidic residues" evidence="1">
    <location>
        <begin position="49"/>
        <end position="61"/>
    </location>
</feature>
<protein>
    <recommendedName>
        <fullName evidence="2">NrS-1 polymerase-like helicase domain-containing protein</fullName>
    </recommendedName>
</protein>
<feature type="domain" description="NrS-1 polymerase-like helicase" evidence="2">
    <location>
        <begin position="247"/>
        <end position="355"/>
    </location>
</feature>
<dbReference type="Pfam" id="PF19263">
    <property type="entry name" value="DUF5906"/>
    <property type="match status" value="1"/>
</dbReference>
<comment type="caution">
    <text evidence="3">The sequence shown here is derived from an EMBL/GenBank/DDBJ whole genome shotgun (WGS) entry which is preliminary data.</text>
</comment>
<evidence type="ECO:0000256" key="1">
    <source>
        <dbReference type="SAM" id="MobiDB-lite"/>
    </source>
</evidence>
<gene>
    <name evidence="3" type="ORF">G3480_25240</name>
</gene>
<reference evidence="4" key="1">
    <citation type="journal article" date="2020" name="Microbiol. Resour. Announc.">
        <title>Draft Genome Sequences of Thiorhodococcus mannitoliphagus and Thiorhodococcus minor, Purple Sulfur Photosynthetic Bacteria in the Gammaproteobacterial Family Chromatiaceae.</title>
        <authorList>
            <person name="Aviles F.A."/>
            <person name="Meyer T.E."/>
            <person name="Kyndt J.A."/>
        </authorList>
    </citation>
    <scope>NUCLEOTIDE SEQUENCE [LARGE SCALE GENOMIC DNA]</scope>
    <source>
        <strain evidence="4">DSM 18266</strain>
    </source>
</reference>
<dbReference type="RefSeq" id="WP_164656971.1">
    <property type="nucleotide sequence ID" value="NZ_JAAIJR010000231.1"/>
</dbReference>
<proteinExistence type="predicted"/>
<name>A0A6P1E698_9GAMM</name>
<feature type="compositionally biased region" description="Polar residues" evidence="1">
    <location>
        <begin position="64"/>
        <end position="76"/>
    </location>
</feature>
<evidence type="ECO:0000313" key="3">
    <source>
        <dbReference type="EMBL" id="NEX23544.1"/>
    </source>
</evidence>
<organism evidence="3 4">
    <name type="scientific">Thiorhodococcus mannitoliphagus</name>
    <dbReference type="NCBI Taxonomy" id="329406"/>
    <lineage>
        <taxon>Bacteria</taxon>
        <taxon>Pseudomonadati</taxon>
        <taxon>Pseudomonadota</taxon>
        <taxon>Gammaproteobacteria</taxon>
        <taxon>Chromatiales</taxon>
        <taxon>Chromatiaceae</taxon>
        <taxon>Thiorhodococcus</taxon>
    </lineage>
</organism>
<reference evidence="3 4" key="2">
    <citation type="submission" date="2020-02" db="EMBL/GenBank/DDBJ databases">
        <title>Genome sequences of Thiorhodococcus mannitoliphagus and Thiorhodococcus minor, purple sulfur photosynthetic bacteria in the gammaproteobacterial family, Chromatiaceae.</title>
        <authorList>
            <person name="Aviles F.A."/>
            <person name="Meyer T.E."/>
            <person name="Kyndt J.A."/>
        </authorList>
    </citation>
    <scope>NUCLEOTIDE SEQUENCE [LARGE SCALE GENOMIC DNA]</scope>
    <source>
        <strain evidence="3 4">DSM 18266</strain>
    </source>
</reference>
<feature type="region of interest" description="Disordered" evidence="1">
    <location>
        <begin position="1"/>
        <end position="25"/>
    </location>
</feature>